<dbReference type="InterPro" id="IPR006091">
    <property type="entry name" value="Acyl-CoA_Oxase/DH_mid-dom"/>
</dbReference>
<dbReference type="SUPFAM" id="SSF56645">
    <property type="entry name" value="Acyl-CoA dehydrogenase NM domain-like"/>
    <property type="match status" value="1"/>
</dbReference>
<dbReference type="EMBL" id="QYUQ01000002">
    <property type="protein sequence ID" value="RJG00646.1"/>
    <property type="molecule type" value="Genomic_DNA"/>
</dbReference>
<dbReference type="RefSeq" id="WP_119784101.1">
    <property type="nucleotide sequence ID" value="NZ_QYUQ01000002.1"/>
</dbReference>
<dbReference type="GO" id="GO:0016627">
    <property type="term" value="F:oxidoreductase activity, acting on the CH-CH group of donors"/>
    <property type="evidence" value="ECO:0007669"/>
    <property type="project" value="InterPro"/>
</dbReference>
<dbReference type="Pfam" id="PF00441">
    <property type="entry name" value="Acyl-CoA_dh_1"/>
    <property type="match status" value="1"/>
</dbReference>
<comment type="caution">
    <text evidence="9">The sequence shown here is derived from an EMBL/GenBank/DDBJ whole genome shotgun (WGS) entry which is preliminary data.</text>
</comment>
<dbReference type="OrthoDB" id="9770681at2"/>
<keyword evidence="4" id="KW-0274">FAD</keyword>
<dbReference type="Gene3D" id="1.20.140.10">
    <property type="entry name" value="Butyryl-CoA Dehydrogenase, subunit A, domain 3"/>
    <property type="match status" value="1"/>
</dbReference>
<feature type="domain" description="Acyl-CoA oxidase/dehydrogenase middle" evidence="7">
    <location>
        <begin position="122"/>
        <end position="216"/>
    </location>
</feature>
<protein>
    <submittedName>
        <fullName evidence="9">Acyl-CoA dehydrogenase</fullName>
    </submittedName>
</protein>
<reference evidence="10" key="1">
    <citation type="submission" date="2018-09" db="EMBL/GenBank/DDBJ databases">
        <authorList>
            <person name="Zhu H."/>
        </authorList>
    </citation>
    <scope>NUCLEOTIDE SEQUENCE [LARGE SCALE GENOMIC DNA]</scope>
    <source>
        <strain evidence="10">K1S02-23</strain>
    </source>
</reference>
<dbReference type="Proteomes" id="UP000266327">
    <property type="component" value="Unassembled WGS sequence"/>
</dbReference>
<dbReference type="InterPro" id="IPR052161">
    <property type="entry name" value="Mycobact_Acyl-CoA_DH"/>
</dbReference>
<comment type="similarity">
    <text evidence="2">Belongs to the acyl-CoA dehydrogenase family.</text>
</comment>
<evidence type="ECO:0000259" key="8">
    <source>
        <dbReference type="Pfam" id="PF02771"/>
    </source>
</evidence>
<dbReference type="InterPro" id="IPR046373">
    <property type="entry name" value="Acyl-CoA_Oxase/DH_mid-dom_sf"/>
</dbReference>
<name>A0A3A3GEI2_9BURK</name>
<evidence type="ECO:0000313" key="9">
    <source>
        <dbReference type="EMBL" id="RJG00646.1"/>
    </source>
</evidence>
<dbReference type="Gene3D" id="1.10.540.10">
    <property type="entry name" value="Acyl-CoA dehydrogenase/oxidase, N-terminal domain"/>
    <property type="match status" value="1"/>
</dbReference>
<evidence type="ECO:0000256" key="3">
    <source>
        <dbReference type="ARBA" id="ARBA00022630"/>
    </source>
</evidence>
<evidence type="ECO:0000256" key="1">
    <source>
        <dbReference type="ARBA" id="ARBA00001974"/>
    </source>
</evidence>
<keyword evidence="10" id="KW-1185">Reference proteome</keyword>
<proteinExistence type="inferred from homology"/>
<evidence type="ECO:0000256" key="5">
    <source>
        <dbReference type="ARBA" id="ARBA00023002"/>
    </source>
</evidence>
<comment type="cofactor">
    <cofactor evidence="1">
        <name>FAD</name>
        <dbReference type="ChEBI" id="CHEBI:57692"/>
    </cofactor>
</comment>
<evidence type="ECO:0000313" key="10">
    <source>
        <dbReference type="Proteomes" id="UP000266327"/>
    </source>
</evidence>
<feature type="domain" description="Acyl-CoA dehydrogenase/oxidase C-terminal" evidence="6">
    <location>
        <begin position="228"/>
        <end position="382"/>
    </location>
</feature>
<dbReference type="InterPro" id="IPR009075">
    <property type="entry name" value="AcylCo_DH/oxidase_C"/>
</dbReference>
<evidence type="ECO:0000256" key="4">
    <source>
        <dbReference type="ARBA" id="ARBA00022827"/>
    </source>
</evidence>
<evidence type="ECO:0000256" key="2">
    <source>
        <dbReference type="ARBA" id="ARBA00009347"/>
    </source>
</evidence>
<organism evidence="9 10">
    <name type="scientific">Noviherbaspirillum sedimenti</name>
    <dbReference type="NCBI Taxonomy" id="2320865"/>
    <lineage>
        <taxon>Bacteria</taxon>
        <taxon>Pseudomonadati</taxon>
        <taxon>Pseudomonadota</taxon>
        <taxon>Betaproteobacteria</taxon>
        <taxon>Burkholderiales</taxon>
        <taxon>Oxalobacteraceae</taxon>
        <taxon>Noviherbaspirillum</taxon>
    </lineage>
</organism>
<dbReference type="GO" id="GO:0050660">
    <property type="term" value="F:flavin adenine dinucleotide binding"/>
    <property type="evidence" value="ECO:0007669"/>
    <property type="project" value="InterPro"/>
</dbReference>
<gene>
    <name evidence="9" type="ORF">D3878_02820</name>
</gene>
<keyword evidence="3" id="KW-0285">Flavoprotein</keyword>
<evidence type="ECO:0000259" key="6">
    <source>
        <dbReference type="Pfam" id="PF00441"/>
    </source>
</evidence>
<dbReference type="PANTHER" id="PTHR43292:SF3">
    <property type="entry name" value="ACYL-COA DEHYDROGENASE FADE29"/>
    <property type="match status" value="1"/>
</dbReference>
<dbReference type="InterPro" id="IPR037069">
    <property type="entry name" value="AcylCoA_DH/ox_N_sf"/>
</dbReference>
<feature type="domain" description="Acyl-CoA dehydrogenase/oxidase N-terminal" evidence="8">
    <location>
        <begin position="6"/>
        <end position="118"/>
    </location>
</feature>
<evidence type="ECO:0000259" key="7">
    <source>
        <dbReference type="Pfam" id="PF02770"/>
    </source>
</evidence>
<dbReference type="Pfam" id="PF02770">
    <property type="entry name" value="Acyl-CoA_dh_M"/>
    <property type="match status" value="1"/>
</dbReference>
<sequence>MDLHFSPEHETFRQEIQAFLSTNWQFEKDAKPAPEAIKAFRQLATEQGYLYRGVPKNYGGGEQPADVLKAQIIAQEFRRAGAPTEVLGVGTQMLVPTLLECGEEWQRERFVRKTIEGEYRWCQGYSEPNSGSDLASLRTRGELVGDEWVINGQKVWTSYARDANYMFALVRTEPEAPKHAGLSYLLIDLNQPGIDIRPLKQINGGTEFNEVFLENVRTPASWIVGPRGGGWKVSRSLLKHERNMIGSLDRSDALFASLLGLARRVQRDGAPALQDSAVRDRLAMLAGHLEVQRYSNYIQLTRESRGQSAGLLQMLNKLSQSNFGHLVAQTSLDLVQNDALLTGAPGRKLGNERWMNQYMGSLASSIAGGTSNIQRNIIAERGLGLPRDAANPTGEAS</sequence>
<dbReference type="PANTHER" id="PTHR43292">
    <property type="entry name" value="ACYL-COA DEHYDROGENASE"/>
    <property type="match status" value="1"/>
</dbReference>
<dbReference type="AlphaFoldDB" id="A0A3A3GEI2"/>
<dbReference type="Gene3D" id="2.40.110.10">
    <property type="entry name" value="Butyryl-CoA Dehydrogenase, subunit A, domain 2"/>
    <property type="match status" value="1"/>
</dbReference>
<dbReference type="FunFam" id="2.40.110.10:FF:000011">
    <property type="entry name" value="Acyl-CoA dehydrogenase FadE34"/>
    <property type="match status" value="1"/>
</dbReference>
<dbReference type="SUPFAM" id="SSF47203">
    <property type="entry name" value="Acyl-CoA dehydrogenase C-terminal domain-like"/>
    <property type="match status" value="1"/>
</dbReference>
<dbReference type="InterPro" id="IPR013786">
    <property type="entry name" value="AcylCoA_DH/ox_N"/>
</dbReference>
<keyword evidence="5" id="KW-0560">Oxidoreductase</keyword>
<accession>A0A3A3GEI2</accession>
<dbReference type="InterPro" id="IPR009100">
    <property type="entry name" value="AcylCoA_DH/oxidase_NM_dom_sf"/>
</dbReference>
<dbReference type="GO" id="GO:0005886">
    <property type="term" value="C:plasma membrane"/>
    <property type="evidence" value="ECO:0007669"/>
    <property type="project" value="TreeGrafter"/>
</dbReference>
<dbReference type="Pfam" id="PF02771">
    <property type="entry name" value="Acyl-CoA_dh_N"/>
    <property type="match status" value="1"/>
</dbReference>
<dbReference type="InterPro" id="IPR036250">
    <property type="entry name" value="AcylCo_DH-like_C"/>
</dbReference>